<dbReference type="Gene3D" id="1.10.3720.10">
    <property type="entry name" value="MetI-like"/>
    <property type="match status" value="1"/>
</dbReference>
<comment type="subcellular location">
    <subcellularLocation>
        <location evidence="1 7">Cell membrane</location>
        <topology evidence="1 7">Multi-pass membrane protein</topology>
    </subcellularLocation>
</comment>
<dbReference type="GO" id="GO:0005886">
    <property type="term" value="C:plasma membrane"/>
    <property type="evidence" value="ECO:0007669"/>
    <property type="project" value="UniProtKB-SubCell"/>
</dbReference>
<evidence type="ECO:0000256" key="2">
    <source>
        <dbReference type="ARBA" id="ARBA00022448"/>
    </source>
</evidence>
<feature type="transmembrane region" description="Helical" evidence="7">
    <location>
        <begin position="200"/>
        <end position="233"/>
    </location>
</feature>
<dbReference type="InterPro" id="IPR000515">
    <property type="entry name" value="MetI-like"/>
</dbReference>
<sequence length="285" mass="29324">MALELTRTADDRRAGLLRSLPAPGPATILSAVLIVVVLLWLVAPGWFTSADPLTGDSAQVFRPPSAAHPFGTDHLGRDVLARVIHGTTQTALTAGLAVVVGLVLGTLVGIASSTLGPWAEAIGMRVIDALIALPAFMIALFVVSAYGAGPVSLGIGVGIGSVVLFARVTRAEILRVRSLDYLEASLLAGAGYLRQLVGHVLPAITGALVALAVVDFGAAVLAVSALGFLGFGTPPPTPEWGLIIAEGRNYLANAWWMTALPGTFVLVVVVALGVLSRYLGKATRA</sequence>
<evidence type="ECO:0000256" key="3">
    <source>
        <dbReference type="ARBA" id="ARBA00022475"/>
    </source>
</evidence>
<name>A0A2T4URH3_9MICO</name>
<dbReference type="CDD" id="cd06261">
    <property type="entry name" value="TM_PBP2"/>
    <property type="match status" value="1"/>
</dbReference>
<dbReference type="GO" id="GO:0055085">
    <property type="term" value="P:transmembrane transport"/>
    <property type="evidence" value="ECO:0007669"/>
    <property type="project" value="InterPro"/>
</dbReference>
<dbReference type="InterPro" id="IPR035906">
    <property type="entry name" value="MetI-like_sf"/>
</dbReference>
<feature type="domain" description="ABC transmembrane type-1" evidence="8">
    <location>
        <begin position="87"/>
        <end position="276"/>
    </location>
</feature>
<keyword evidence="5 7" id="KW-1133">Transmembrane helix</keyword>
<keyword evidence="3" id="KW-1003">Cell membrane</keyword>
<keyword evidence="2 7" id="KW-0813">Transport</keyword>
<protein>
    <submittedName>
        <fullName evidence="9">Peptide ABC transporter permease</fullName>
    </submittedName>
</protein>
<dbReference type="Proteomes" id="UP000241085">
    <property type="component" value="Unassembled WGS sequence"/>
</dbReference>
<comment type="similarity">
    <text evidence="7">Belongs to the binding-protein-dependent transport system permease family.</text>
</comment>
<keyword evidence="4 7" id="KW-0812">Transmembrane</keyword>
<evidence type="ECO:0000313" key="9">
    <source>
        <dbReference type="EMBL" id="PTL72123.1"/>
    </source>
</evidence>
<evidence type="ECO:0000256" key="7">
    <source>
        <dbReference type="RuleBase" id="RU363032"/>
    </source>
</evidence>
<evidence type="ECO:0000256" key="4">
    <source>
        <dbReference type="ARBA" id="ARBA00022692"/>
    </source>
</evidence>
<gene>
    <name evidence="9" type="ORF">C1I63_04215</name>
</gene>
<dbReference type="AlphaFoldDB" id="A0A2T4URH3"/>
<evidence type="ECO:0000313" key="10">
    <source>
        <dbReference type="Proteomes" id="UP000241085"/>
    </source>
</evidence>
<evidence type="ECO:0000259" key="8">
    <source>
        <dbReference type="PROSITE" id="PS50928"/>
    </source>
</evidence>
<feature type="transmembrane region" description="Helical" evidence="7">
    <location>
        <begin position="91"/>
        <end position="110"/>
    </location>
</feature>
<feature type="transmembrane region" description="Helical" evidence="7">
    <location>
        <begin position="253"/>
        <end position="275"/>
    </location>
</feature>
<dbReference type="PANTHER" id="PTHR43386">
    <property type="entry name" value="OLIGOPEPTIDE TRANSPORT SYSTEM PERMEASE PROTEIN APPC"/>
    <property type="match status" value="1"/>
</dbReference>
<evidence type="ECO:0000256" key="6">
    <source>
        <dbReference type="ARBA" id="ARBA00023136"/>
    </source>
</evidence>
<dbReference type="Pfam" id="PF00528">
    <property type="entry name" value="BPD_transp_1"/>
    <property type="match status" value="1"/>
</dbReference>
<dbReference type="PROSITE" id="PS50928">
    <property type="entry name" value="ABC_TM1"/>
    <property type="match status" value="1"/>
</dbReference>
<dbReference type="EMBL" id="PZPL01000001">
    <property type="protein sequence ID" value="PTL72123.1"/>
    <property type="molecule type" value="Genomic_DNA"/>
</dbReference>
<keyword evidence="10" id="KW-1185">Reference proteome</keyword>
<accession>A0A2T4URH3</accession>
<keyword evidence="6 7" id="KW-0472">Membrane</keyword>
<evidence type="ECO:0000256" key="5">
    <source>
        <dbReference type="ARBA" id="ARBA00022989"/>
    </source>
</evidence>
<feature type="transmembrane region" description="Helical" evidence="7">
    <location>
        <begin position="149"/>
        <end position="168"/>
    </location>
</feature>
<dbReference type="RefSeq" id="WP_107573891.1">
    <property type="nucleotide sequence ID" value="NZ_PZPL01000001.1"/>
</dbReference>
<feature type="transmembrane region" description="Helical" evidence="7">
    <location>
        <begin position="122"/>
        <end position="143"/>
    </location>
</feature>
<dbReference type="PANTHER" id="PTHR43386:SF1">
    <property type="entry name" value="D,D-DIPEPTIDE TRANSPORT SYSTEM PERMEASE PROTEIN DDPC-RELATED"/>
    <property type="match status" value="1"/>
</dbReference>
<evidence type="ECO:0000256" key="1">
    <source>
        <dbReference type="ARBA" id="ARBA00004651"/>
    </source>
</evidence>
<organism evidence="9 10">
    <name type="scientific">Rathayibacter caricis DSM 15933</name>
    <dbReference type="NCBI Taxonomy" id="1328867"/>
    <lineage>
        <taxon>Bacteria</taxon>
        <taxon>Bacillati</taxon>
        <taxon>Actinomycetota</taxon>
        <taxon>Actinomycetes</taxon>
        <taxon>Micrococcales</taxon>
        <taxon>Microbacteriaceae</taxon>
        <taxon>Rathayibacter</taxon>
    </lineage>
</organism>
<dbReference type="SUPFAM" id="SSF161098">
    <property type="entry name" value="MetI-like"/>
    <property type="match status" value="1"/>
</dbReference>
<comment type="caution">
    <text evidence="9">The sequence shown here is derived from an EMBL/GenBank/DDBJ whole genome shotgun (WGS) entry which is preliminary data.</text>
</comment>
<dbReference type="InterPro" id="IPR050366">
    <property type="entry name" value="BP-dependent_transpt_permease"/>
</dbReference>
<feature type="transmembrane region" description="Helical" evidence="7">
    <location>
        <begin position="20"/>
        <end position="43"/>
    </location>
</feature>
<reference evidence="9 10" key="1">
    <citation type="submission" date="2018-03" db="EMBL/GenBank/DDBJ databases">
        <title>Bacteriophage NCPPB3778 and a type I-E CRISPR drive the evolution of the US Biological Select Agent, Rathayibacter toxicus.</title>
        <authorList>
            <person name="Davis E.W.II."/>
            <person name="Tabima J.F."/>
            <person name="Weisberg A.J."/>
            <person name="Dantas Lopes L."/>
            <person name="Wiseman M.S."/>
            <person name="Wiseman M.S."/>
            <person name="Pupko T."/>
            <person name="Belcher M.S."/>
            <person name="Sechler A.J."/>
            <person name="Tancos M.A."/>
            <person name="Schroeder B.K."/>
            <person name="Murray T.D."/>
            <person name="Luster D.G."/>
            <person name="Schneider W.L."/>
            <person name="Rogers E."/>
            <person name="Andreote F.D."/>
            <person name="Grunwald N.J."/>
            <person name="Putnam M.L."/>
            <person name="Chang J.H."/>
        </authorList>
    </citation>
    <scope>NUCLEOTIDE SEQUENCE [LARGE SCALE GENOMIC DNA]</scope>
    <source>
        <strain evidence="9 10">DSM 15933</strain>
    </source>
</reference>
<proteinExistence type="inferred from homology"/>